<feature type="region of interest" description="Disordered" evidence="1">
    <location>
        <begin position="104"/>
        <end position="126"/>
    </location>
</feature>
<feature type="compositionally biased region" description="Low complexity" evidence="1">
    <location>
        <begin position="112"/>
        <end position="121"/>
    </location>
</feature>
<dbReference type="Proteomes" id="UP000594638">
    <property type="component" value="Unassembled WGS sequence"/>
</dbReference>
<gene>
    <name evidence="3" type="ORF">OLEA9_A115899</name>
</gene>
<organism evidence="3 4">
    <name type="scientific">Olea europaea subsp. europaea</name>
    <dbReference type="NCBI Taxonomy" id="158383"/>
    <lineage>
        <taxon>Eukaryota</taxon>
        <taxon>Viridiplantae</taxon>
        <taxon>Streptophyta</taxon>
        <taxon>Embryophyta</taxon>
        <taxon>Tracheophyta</taxon>
        <taxon>Spermatophyta</taxon>
        <taxon>Magnoliopsida</taxon>
        <taxon>eudicotyledons</taxon>
        <taxon>Gunneridae</taxon>
        <taxon>Pentapetalae</taxon>
        <taxon>asterids</taxon>
        <taxon>lamiids</taxon>
        <taxon>Lamiales</taxon>
        <taxon>Oleaceae</taxon>
        <taxon>Oleeae</taxon>
        <taxon>Olea</taxon>
    </lineage>
</organism>
<keyword evidence="2" id="KW-0472">Membrane</keyword>
<keyword evidence="4" id="KW-1185">Reference proteome</keyword>
<accession>A0A8S0SEM1</accession>
<evidence type="ECO:0000256" key="1">
    <source>
        <dbReference type="SAM" id="MobiDB-lite"/>
    </source>
</evidence>
<keyword evidence="2" id="KW-1133">Transmembrane helix</keyword>
<dbReference type="PANTHER" id="PTHR33625:SF4">
    <property type="entry name" value="OS08G0179900 PROTEIN"/>
    <property type="match status" value="1"/>
</dbReference>
<evidence type="ECO:0000313" key="4">
    <source>
        <dbReference type="Proteomes" id="UP000594638"/>
    </source>
</evidence>
<evidence type="ECO:0000256" key="2">
    <source>
        <dbReference type="SAM" id="Phobius"/>
    </source>
</evidence>
<reference evidence="3 4" key="1">
    <citation type="submission" date="2019-12" db="EMBL/GenBank/DDBJ databases">
        <authorList>
            <person name="Alioto T."/>
            <person name="Alioto T."/>
            <person name="Gomez Garrido J."/>
        </authorList>
    </citation>
    <scope>NUCLEOTIDE SEQUENCE [LARGE SCALE GENOMIC DNA]</scope>
</reference>
<sequence length="194" mass="21575">MVYLSSPESVGFDGLLIEDHHPRSLVLLDSQVLENKACVTNRSTPVSGKPMHDIQAFRLLNESSRVQNVVASIVHDTKVWNVVLENQELQEFLQSHKNSNDLLDHSSLNTVDTSSDSGESTDGSKPKDVFKKIKVTVVDMLSSLLVNFRNFFEVYKAFANSNGSDRLNSLDTALEASFMGLAVMAIMVIFIKRD</sequence>
<dbReference type="EMBL" id="CACTIH010004240">
    <property type="protein sequence ID" value="CAA2990295.1"/>
    <property type="molecule type" value="Genomic_DNA"/>
</dbReference>
<dbReference type="AlphaFoldDB" id="A0A8S0SEM1"/>
<evidence type="ECO:0000313" key="3">
    <source>
        <dbReference type="EMBL" id="CAA2990295.1"/>
    </source>
</evidence>
<comment type="caution">
    <text evidence="3">The sequence shown here is derived from an EMBL/GenBank/DDBJ whole genome shotgun (WGS) entry which is preliminary data.</text>
</comment>
<protein>
    <submittedName>
        <fullName evidence="3">Uncharacterized protein</fullName>
    </submittedName>
</protein>
<keyword evidence="2" id="KW-0812">Transmembrane</keyword>
<name>A0A8S0SEM1_OLEEU</name>
<dbReference type="Gramene" id="OE9A115899T1">
    <property type="protein sequence ID" value="OE9A115899C1"/>
    <property type="gene ID" value="OE9A115899"/>
</dbReference>
<feature type="transmembrane region" description="Helical" evidence="2">
    <location>
        <begin position="172"/>
        <end position="191"/>
    </location>
</feature>
<dbReference type="PANTHER" id="PTHR33625">
    <property type="entry name" value="OS08G0179900 PROTEIN"/>
    <property type="match status" value="1"/>
</dbReference>
<proteinExistence type="predicted"/>
<dbReference type="OrthoDB" id="659599at2759"/>